<name>A0A366L905_9SPHI</name>
<feature type="modified residue" description="4-aspartylphosphate" evidence="5">
    <location>
        <position position="68"/>
    </location>
</feature>
<dbReference type="PRINTS" id="PR00032">
    <property type="entry name" value="HTHARAC"/>
</dbReference>
<dbReference type="InterPro" id="IPR009057">
    <property type="entry name" value="Homeodomain-like_sf"/>
</dbReference>
<evidence type="ECO:0000256" key="4">
    <source>
        <dbReference type="ARBA" id="ARBA00023163"/>
    </source>
</evidence>
<keyword evidence="9" id="KW-1185">Reference proteome</keyword>
<sequence>MEEIVGTLKAKDHEEIEKNVVLLVDDNEDILDFISDDLEEKYQVLQARNGLEALEILQREIVQLIISDVMMPEMDGFEFCAKVKSTLEFSHIPVILLTAKNSLQSKIEGLELGADAYVEKPFSPEFLQVQISSLIKNRNKIKEYFSSSPLLHIKTIAYSKADEVFLEKLQDTINKNISNPDLDVEHLAEKMNMSRPTLYRKIKSISNLSPNELINLARLKKAAEFLNEGMLKIYEISEMVGYSSQSHFGRNFAKQFGMSPTDYVNSKMAEKKKG</sequence>
<evidence type="ECO:0000259" key="7">
    <source>
        <dbReference type="PROSITE" id="PS50110"/>
    </source>
</evidence>
<keyword evidence="3" id="KW-0238">DNA-binding</keyword>
<dbReference type="InterPro" id="IPR020449">
    <property type="entry name" value="Tscrpt_reg_AraC-type_HTH"/>
</dbReference>
<dbReference type="EMBL" id="QNQU01000004">
    <property type="protein sequence ID" value="RBQ09963.1"/>
    <property type="molecule type" value="Genomic_DNA"/>
</dbReference>
<dbReference type="CDD" id="cd17574">
    <property type="entry name" value="REC_OmpR"/>
    <property type="match status" value="1"/>
</dbReference>
<dbReference type="RefSeq" id="WP_113947898.1">
    <property type="nucleotide sequence ID" value="NZ_QNQU01000004.1"/>
</dbReference>
<dbReference type="InterPro" id="IPR001789">
    <property type="entry name" value="Sig_transdc_resp-reg_receiver"/>
</dbReference>
<dbReference type="Gene3D" id="1.10.10.60">
    <property type="entry name" value="Homeodomain-like"/>
    <property type="match status" value="1"/>
</dbReference>
<dbReference type="PANTHER" id="PTHR43547:SF2">
    <property type="entry name" value="HYBRID SIGNAL TRANSDUCTION HISTIDINE KINASE C"/>
    <property type="match status" value="1"/>
</dbReference>
<dbReference type="SMART" id="SM00342">
    <property type="entry name" value="HTH_ARAC"/>
    <property type="match status" value="1"/>
</dbReference>
<feature type="domain" description="HTH araC/xylS-type" evidence="6">
    <location>
        <begin position="167"/>
        <end position="266"/>
    </location>
</feature>
<dbReference type="PROSITE" id="PS50110">
    <property type="entry name" value="RESPONSE_REGULATORY"/>
    <property type="match status" value="1"/>
</dbReference>
<reference evidence="8 9" key="1">
    <citation type="submission" date="2018-07" db="EMBL/GenBank/DDBJ databases">
        <title>A draft genome of a endophytic bacteria, a new species of Pedobacter.</title>
        <authorList>
            <person name="Zhang Z.D."/>
            <person name="Chen Z.J."/>
        </authorList>
    </citation>
    <scope>NUCLEOTIDE SEQUENCE [LARGE SCALE GENOMIC DNA]</scope>
    <source>
        <strain evidence="8 9">RS10</strain>
    </source>
</reference>
<dbReference type="Gene3D" id="3.40.50.2300">
    <property type="match status" value="1"/>
</dbReference>
<dbReference type="InterPro" id="IPR011006">
    <property type="entry name" value="CheY-like_superfamily"/>
</dbReference>
<evidence type="ECO:0000256" key="1">
    <source>
        <dbReference type="ARBA" id="ARBA00022553"/>
    </source>
</evidence>
<keyword evidence="2" id="KW-0805">Transcription regulation</keyword>
<dbReference type="InterPro" id="IPR018060">
    <property type="entry name" value="HTH_AraC"/>
</dbReference>
<keyword evidence="4" id="KW-0804">Transcription</keyword>
<dbReference type="Proteomes" id="UP000252081">
    <property type="component" value="Unassembled WGS sequence"/>
</dbReference>
<dbReference type="OrthoDB" id="9809670at2"/>
<evidence type="ECO:0000313" key="8">
    <source>
        <dbReference type="EMBL" id="RBQ09963.1"/>
    </source>
</evidence>
<dbReference type="PROSITE" id="PS01124">
    <property type="entry name" value="HTH_ARAC_FAMILY_2"/>
    <property type="match status" value="1"/>
</dbReference>
<evidence type="ECO:0000256" key="5">
    <source>
        <dbReference type="PROSITE-ProRule" id="PRU00169"/>
    </source>
</evidence>
<keyword evidence="1 5" id="KW-0597">Phosphoprotein</keyword>
<dbReference type="AlphaFoldDB" id="A0A366L905"/>
<dbReference type="PROSITE" id="PS00041">
    <property type="entry name" value="HTH_ARAC_FAMILY_1"/>
    <property type="match status" value="1"/>
</dbReference>
<organism evidence="8 9">
    <name type="scientific">Pedobacter miscanthi</name>
    <dbReference type="NCBI Taxonomy" id="2259170"/>
    <lineage>
        <taxon>Bacteria</taxon>
        <taxon>Pseudomonadati</taxon>
        <taxon>Bacteroidota</taxon>
        <taxon>Sphingobacteriia</taxon>
        <taxon>Sphingobacteriales</taxon>
        <taxon>Sphingobacteriaceae</taxon>
        <taxon>Pedobacter</taxon>
    </lineage>
</organism>
<dbReference type="GO" id="GO:0003700">
    <property type="term" value="F:DNA-binding transcription factor activity"/>
    <property type="evidence" value="ECO:0007669"/>
    <property type="project" value="InterPro"/>
</dbReference>
<dbReference type="SMART" id="SM00448">
    <property type="entry name" value="REC"/>
    <property type="match status" value="1"/>
</dbReference>
<gene>
    <name evidence="8" type="ORF">DRW42_05860</name>
</gene>
<dbReference type="SUPFAM" id="SSF52172">
    <property type="entry name" value="CheY-like"/>
    <property type="match status" value="1"/>
</dbReference>
<feature type="domain" description="Response regulatory" evidence="7">
    <location>
        <begin position="20"/>
        <end position="135"/>
    </location>
</feature>
<dbReference type="GO" id="GO:0000155">
    <property type="term" value="F:phosphorelay sensor kinase activity"/>
    <property type="evidence" value="ECO:0007669"/>
    <property type="project" value="TreeGrafter"/>
</dbReference>
<evidence type="ECO:0000259" key="6">
    <source>
        <dbReference type="PROSITE" id="PS01124"/>
    </source>
</evidence>
<dbReference type="GO" id="GO:0043565">
    <property type="term" value="F:sequence-specific DNA binding"/>
    <property type="evidence" value="ECO:0007669"/>
    <property type="project" value="InterPro"/>
</dbReference>
<dbReference type="PANTHER" id="PTHR43547">
    <property type="entry name" value="TWO-COMPONENT HISTIDINE KINASE"/>
    <property type="match status" value="1"/>
</dbReference>
<accession>A0A366L905</accession>
<protein>
    <submittedName>
        <fullName evidence="8">Two-component system response regulator</fullName>
    </submittedName>
</protein>
<comment type="caution">
    <text evidence="8">The sequence shown here is derived from an EMBL/GenBank/DDBJ whole genome shotgun (WGS) entry which is preliminary data.</text>
</comment>
<dbReference type="Pfam" id="PF12833">
    <property type="entry name" value="HTH_18"/>
    <property type="match status" value="1"/>
</dbReference>
<evidence type="ECO:0000256" key="2">
    <source>
        <dbReference type="ARBA" id="ARBA00023015"/>
    </source>
</evidence>
<proteinExistence type="predicted"/>
<dbReference type="InterPro" id="IPR018062">
    <property type="entry name" value="HTH_AraC-typ_CS"/>
</dbReference>
<dbReference type="FunFam" id="1.10.10.60:FF:000284">
    <property type="entry name" value="Two-component system sensor histidine kinase/response regulator"/>
    <property type="match status" value="1"/>
</dbReference>
<dbReference type="SUPFAM" id="SSF46689">
    <property type="entry name" value="Homeodomain-like"/>
    <property type="match status" value="1"/>
</dbReference>
<dbReference type="Pfam" id="PF00072">
    <property type="entry name" value="Response_reg"/>
    <property type="match status" value="1"/>
</dbReference>
<evidence type="ECO:0000313" key="9">
    <source>
        <dbReference type="Proteomes" id="UP000252081"/>
    </source>
</evidence>
<dbReference type="FunFam" id="3.40.50.2300:FF:000138">
    <property type="entry name" value="Two-component system sensor histidine kinase/response regulator"/>
    <property type="match status" value="1"/>
</dbReference>
<evidence type="ECO:0000256" key="3">
    <source>
        <dbReference type="ARBA" id="ARBA00023125"/>
    </source>
</evidence>